<evidence type="ECO:0008006" key="3">
    <source>
        <dbReference type="Google" id="ProtNLM"/>
    </source>
</evidence>
<accession>A0A0L0VGV9</accession>
<dbReference type="SUPFAM" id="SSF52540">
    <property type="entry name" value="P-loop containing nucleoside triphosphate hydrolases"/>
    <property type="match status" value="1"/>
</dbReference>
<reference evidence="2" key="1">
    <citation type="submission" date="2014-03" db="EMBL/GenBank/DDBJ databases">
        <title>The Genome Sequence of Puccinia striiformis f. sp. tritici PST-78.</title>
        <authorList>
            <consortium name="The Broad Institute Genome Sequencing Platform"/>
            <person name="Cuomo C."/>
            <person name="Hulbert S."/>
            <person name="Chen X."/>
            <person name="Walker B."/>
            <person name="Young S.K."/>
            <person name="Zeng Q."/>
            <person name="Gargeya S."/>
            <person name="Fitzgerald M."/>
            <person name="Haas B."/>
            <person name="Abouelleil A."/>
            <person name="Alvarado L."/>
            <person name="Arachchi H.M."/>
            <person name="Berlin A.M."/>
            <person name="Chapman S.B."/>
            <person name="Goldberg J."/>
            <person name="Griggs A."/>
            <person name="Gujja S."/>
            <person name="Hansen M."/>
            <person name="Howarth C."/>
            <person name="Imamovic A."/>
            <person name="Larimer J."/>
            <person name="McCowan C."/>
            <person name="Montmayeur A."/>
            <person name="Murphy C."/>
            <person name="Neiman D."/>
            <person name="Pearson M."/>
            <person name="Priest M."/>
            <person name="Roberts A."/>
            <person name="Saif S."/>
            <person name="Shea T."/>
            <person name="Sisk P."/>
            <person name="Sykes S."/>
            <person name="Wortman J."/>
            <person name="Nusbaum C."/>
            <person name="Birren B."/>
        </authorList>
    </citation>
    <scope>NUCLEOTIDE SEQUENCE [LARGE SCALE GENOMIC DNA]</scope>
    <source>
        <strain evidence="2">race PST-78</strain>
    </source>
</reference>
<proteinExistence type="predicted"/>
<dbReference type="STRING" id="1165861.A0A0L0VGV9"/>
<evidence type="ECO:0000313" key="2">
    <source>
        <dbReference type="Proteomes" id="UP000054564"/>
    </source>
</evidence>
<evidence type="ECO:0000313" key="1">
    <source>
        <dbReference type="EMBL" id="KNE98259.1"/>
    </source>
</evidence>
<dbReference type="InterPro" id="IPR027417">
    <property type="entry name" value="P-loop_NTPase"/>
</dbReference>
<sequence>MYCPTCNLTWQVLKVIHEAREIRGGHHDPASTFAWRFHLTTGDLDKSDIIDGFEEHEFPAIACTIALGSGQDWKRVQCVVHLGQGDPSLICHLIGRRNGKNAISNFPNHKAFKSGYIPSDDDRMDALAITPVCLLGYVPLLHANPSVTAKRDQEIENEFSTCLCSNCDPESAKHLISALKYLNLDDFNENIINRQLTFTLPVMPPPPKVTKPRACINKKTGKKPLDGELENLAVSLVKAFLEYHTSQISCSYSEFKSRKHFRLAQLCNLRGIYYHQPSANLHTRTK</sequence>
<dbReference type="Proteomes" id="UP000054564">
    <property type="component" value="Unassembled WGS sequence"/>
</dbReference>
<gene>
    <name evidence="1" type="ORF">PSTG_08532</name>
</gene>
<organism evidence="1 2">
    <name type="scientific">Puccinia striiformis f. sp. tritici PST-78</name>
    <dbReference type="NCBI Taxonomy" id="1165861"/>
    <lineage>
        <taxon>Eukaryota</taxon>
        <taxon>Fungi</taxon>
        <taxon>Dikarya</taxon>
        <taxon>Basidiomycota</taxon>
        <taxon>Pucciniomycotina</taxon>
        <taxon>Pucciniomycetes</taxon>
        <taxon>Pucciniales</taxon>
        <taxon>Pucciniaceae</taxon>
        <taxon>Puccinia</taxon>
    </lineage>
</organism>
<dbReference type="EMBL" id="AJIL01000059">
    <property type="protein sequence ID" value="KNE98259.1"/>
    <property type="molecule type" value="Genomic_DNA"/>
</dbReference>
<keyword evidence="2" id="KW-1185">Reference proteome</keyword>
<name>A0A0L0VGV9_9BASI</name>
<dbReference type="Gene3D" id="3.40.50.300">
    <property type="entry name" value="P-loop containing nucleotide triphosphate hydrolases"/>
    <property type="match status" value="1"/>
</dbReference>
<comment type="caution">
    <text evidence="1">The sequence shown here is derived from an EMBL/GenBank/DDBJ whole genome shotgun (WGS) entry which is preliminary data.</text>
</comment>
<protein>
    <recommendedName>
        <fullName evidence="3">Helicase C-terminal domain-containing protein</fullName>
    </recommendedName>
</protein>
<dbReference type="AlphaFoldDB" id="A0A0L0VGV9"/>